<dbReference type="AlphaFoldDB" id="A0A3E0HFS0"/>
<dbReference type="RefSeq" id="WP_116176523.1">
    <property type="nucleotide sequence ID" value="NZ_CP144375.1"/>
</dbReference>
<sequence length="293" mass="31561">MIVVTTPTGAIGGQLVQHLLDENAKVRVIVRDPARLPADVRDRVEVVAGTHGDRDVVATAFDGADAVFWLAPPNPRTETLDAAYREFTRPAAEKLTTQRVVAVSATGRGTPMEHRAGLVTASFAMCDLIADTGVPFRELALPGFMDNVLRDIPEIVNEGVYRSPFPGDAKHPTCATKDIAATAARLLLDDTWTGQGRVAVLGPEDLSGNDMAAIMADVLGRPVRHEEVPPDAFLARAKASGMSDAMVHGFYDMMMAKRDGLDDAEPRTAESTTPTSFRQWCEDVLKPSVGVDR</sequence>
<comment type="caution">
    <text evidence="2">The sequence shown here is derived from an EMBL/GenBank/DDBJ whole genome shotgun (WGS) entry which is preliminary data.</text>
</comment>
<evidence type="ECO:0000313" key="3">
    <source>
        <dbReference type="Proteomes" id="UP000256269"/>
    </source>
</evidence>
<dbReference type="EMBL" id="QUNO01000008">
    <property type="protein sequence ID" value="REH44569.1"/>
    <property type="molecule type" value="Genomic_DNA"/>
</dbReference>
<protein>
    <submittedName>
        <fullName evidence="2">Uncharacterized protein YbjT (DUF2867 family)</fullName>
    </submittedName>
</protein>
<feature type="domain" description="NAD(P)-binding" evidence="1">
    <location>
        <begin position="8"/>
        <end position="123"/>
    </location>
</feature>
<dbReference type="SUPFAM" id="SSF51735">
    <property type="entry name" value="NAD(P)-binding Rossmann-fold domains"/>
    <property type="match status" value="1"/>
</dbReference>
<organism evidence="2 3">
    <name type="scientific">Kutzneria buriramensis</name>
    <dbReference type="NCBI Taxonomy" id="1045776"/>
    <lineage>
        <taxon>Bacteria</taxon>
        <taxon>Bacillati</taxon>
        <taxon>Actinomycetota</taxon>
        <taxon>Actinomycetes</taxon>
        <taxon>Pseudonocardiales</taxon>
        <taxon>Pseudonocardiaceae</taxon>
        <taxon>Kutzneria</taxon>
    </lineage>
</organism>
<accession>A0A3E0HFS0</accession>
<dbReference type="InterPro" id="IPR016040">
    <property type="entry name" value="NAD(P)-bd_dom"/>
</dbReference>
<reference evidence="2 3" key="1">
    <citation type="submission" date="2018-08" db="EMBL/GenBank/DDBJ databases">
        <title>Genomic Encyclopedia of Archaeal and Bacterial Type Strains, Phase II (KMG-II): from individual species to whole genera.</title>
        <authorList>
            <person name="Goeker M."/>
        </authorList>
    </citation>
    <scope>NUCLEOTIDE SEQUENCE [LARGE SCALE GENOMIC DNA]</scope>
    <source>
        <strain evidence="2 3">DSM 45791</strain>
    </source>
</reference>
<dbReference type="OrthoDB" id="4632815at2"/>
<proteinExistence type="predicted"/>
<evidence type="ECO:0000313" key="2">
    <source>
        <dbReference type="EMBL" id="REH44569.1"/>
    </source>
</evidence>
<dbReference type="Proteomes" id="UP000256269">
    <property type="component" value="Unassembled WGS sequence"/>
</dbReference>
<name>A0A3E0HFS0_9PSEU</name>
<keyword evidence="3" id="KW-1185">Reference proteome</keyword>
<gene>
    <name evidence="2" type="ORF">BCF44_10849</name>
</gene>
<dbReference type="Gene3D" id="3.40.50.720">
    <property type="entry name" value="NAD(P)-binding Rossmann-like Domain"/>
    <property type="match status" value="1"/>
</dbReference>
<dbReference type="Gene3D" id="3.90.25.10">
    <property type="entry name" value="UDP-galactose 4-epimerase, domain 1"/>
    <property type="match status" value="1"/>
</dbReference>
<dbReference type="PANTHER" id="PTHR43162">
    <property type="match status" value="1"/>
</dbReference>
<dbReference type="InterPro" id="IPR036291">
    <property type="entry name" value="NAD(P)-bd_dom_sf"/>
</dbReference>
<evidence type="ECO:0000259" key="1">
    <source>
        <dbReference type="Pfam" id="PF13460"/>
    </source>
</evidence>
<dbReference type="InterPro" id="IPR051604">
    <property type="entry name" value="Ergot_Alk_Oxidoreductase"/>
</dbReference>
<dbReference type="PANTHER" id="PTHR43162:SF1">
    <property type="entry name" value="PRESTALK A DIFFERENTIATION PROTEIN A"/>
    <property type="match status" value="1"/>
</dbReference>
<dbReference type="Pfam" id="PF13460">
    <property type="entry name" value="NAD_binding_10"/>
    <property type="match status" value="1"/>
</dbReference>